<dbReference type="GO" id="GO:0005504">
    <property type="term" value="F:fatty acid binding"/>
    <property type="evidence" value="ECO:0007669"/>
    <property type="project" value="InterPro"/>
</dbReference>
<keyword evidence="4" id="KW-1185">Reference proteome</keyword>
<dbReference type="GO" id="GO:0009627">
    <property type="term" value="P:systemic acquired resistance"/>
    <property type="evidence" value="ECO:0007669"/>
    <property type="project" value="InterPro"/>
</dbReference>
<dbReference type="InParanoid" id="B9TNY0"/>
<dbReference type="Proteomes" id="UP000008311">
    <property type="component" value="Unassembled WGS sequence"/>
</dbReference>
<sequence>MGSSRSNVAVKIVLAMLVIAMISGAQAKPVCGVDHYDLIERCYPTTTLTPPPPPSQQCCDIVKRTDLLCLCKYRFMLPTFGIDYARAIEVPGKCGIPQPKC</sequence>
<dbReference type="EMBL" id="EQ993925">
    <property type="protein sequence ID" value="EEF22434.1"/>
    <property type="molecule type" value="Genomic_DNA"/>
</dbReference>
<dbReference type="Pfam" id="PF14368">
    <property type="entry name" value="LTP_2"/>
    <property type="match status" value="1"/>
</dbReference>
<dbReference type="InterPro" id="IPR016140">
    <property type="entry name" value="Bifunc_inhib/LTP/seed_store"/>
</dbReference>
<feature type="domain" description="Bifunctional inhibitor/plant lipid transfer protein/seed storage helical" evidence="2">
    <location>
        <begin position="15"/>
        <end position="99"/>
    </location>
</feature>
<dbReference type="InterPro" id="IPR039265">
    <property type="entry name" value="DIR1-like"/>
</dbReference>
<dbReference type="OMA" id="MAGRKVM"/>
<keyword evidence="1" id="KW-0732">Signal</keyword>
<evidence type="ECO:0000313" key="3">
    <source>
        <dbReference type="EMBL" id="EEF22434.1"/>
    </source>
</evidence>
<evidence type="ECO:0000313" key="4">
    <source>
        <dbReference type="Proteomes" id="UP000008311"/>
    </source>
</evidence>
<evidence type="ECO:0000256" key="1">
    <source>
        <dbReference type="SAM" id="SignalP"/>
    </source>
</evidence>
<evidence type="ECO:0000259" key="2">
    <source>
        <dbReference type="Pfam" id="PF14368"/>
    </source>
</evidence>
<dbReference type="PANTHER" id="PTHR33122:SF60">
    <property type="entry name" value="LIPID-TRANSFER PROTEIN DIR1-RELATED"/>
    <property type="match status" value="1"/>
</dbReference>
<dbReference type="Gene3D" id="1.10.110.10">
    <property type="entry name" value="Plant lipid-transfer and hydrophobic proteins"/>
    <property type="match status" value="1"/>
</dbReference>
<dbReference type="InterPro" id="IPR036312">
    <property type="entry name" value="Bifun_inhib/LTP/seed_sf"/>
</dbReference>
<dbReference type="SUPFAM" id="SSF47699">
    <property type="entry name" value="Bifunctional inhibitor/lipid-transfer protein/seed storage 2S albumin"/>
    <property type="match status" value="1"/>
</dbReference>
<dbReference type="PANTHER" id="PTHR33122">
    <property type="entry name" value="LIPID BINDING PROTEIN-RELATED"/>
    <property type="match status" value="1"/>
</dbReference>
<dbReference type="eggNOG" id="ENOG502SGWY">
    <property type="taxonomic scope" value="Eukaryota"/>
</dbReference>
<dbReference type="STRING" id="3988.B9TNY0"/>
<feature type="chain" id="PRO_5002890356" evidence="1">
    <location>
        <begin position="28"/>
        <end position="101"/>
    </location>
</feature>
<organism evidence="3 4">
    <name type="scientific">Ricinus communis</name>
    <name type="common">Castor bean</name>
    <dbReference type="NCBI Taxonomy" id="3988"/>
    <lineage>
        <taxon>Eukaryota</taxon>
        <taxon>Viridiplantae</taxon>
        <taxon>Streptophyta</taxon>
        <taxon>Embryophyta</taxon>
        <taxon>Tracheophyta</taxon>
        <taxon>Spermatophyta</taxon>
        <taxon>Magnoliopsida</taxon>
        <taxon>eudicotyledons</taxon>
        <taxon>Gunneridae</taxon>
        <taxon>Pentapetalae</taxon>
        <taxon>rosids</taxon>
        <taxon>fabids</taxon>
        <taxon>Malpighiales</taxon>
        <taxon>Euphorbiaceae</taxon>
        <taxon>Acalyphoideae</taxon>
        <taxon>Acalypheae</taxon>
        <taxon>Ricinus</taxon>
    </lineage>
</organism>
<name>B9TNY0_RICCO</name>
<accession>B9TNY0</accession>
<dbReference type="KEGG" id="rcu:107262317"/>
<gene>
    <name evidence="3" type="ORF">RCOM_2018570</name>
</gene>
<reference evidence="4" key="1">
    <citation type="journal article" date="2010" name="Nat. Biotechnol.">
        <title>Draft genome sequence of the oilseed species Ricinus communis.</title>
        <authorList>
            <person name="Chan A.P."/>
            <person name="Crabtree J."/>
            <person name="Zhao Q."/>
            <person name="Lorenzi H."/>
            <person name="Orvis J."/>
            <person name="Puiu D."/>
            <person name="Melake-Berhan A."/>
            <person name="Jones K.M."/>
            <person name="Redman J."/>
            <person name="Chen G."/>
            <person name="Cahoon E.B."/>
            <person name="Gedil M."/>
            <person name="Stanke M."/>
            <person name="Haas B.J."/>
            <person name="Wortman J.R."/>
            <person name="Fraser-Liggett C.M."/>
            <person name="Ravel J."/>
            <person name="Rabinowicz P.D."/>
        </authorList>
    </citation>
    <scope>NUCLEOTIDE SEQUENCE [LARGE SCALE GENOMIC DNA]</scope>
    <source>
        <strain evidence="4">cv. Hale</strain>
    </source>
</reference>
<feature type="signal peptide" evidence="1">
    <location>
        <begin position="1"/>
        <end position="27"/>
    </location>
</feature>
<dbReference type="AlphaFoldDB" id="B9TNY0"/>
<dbReference type="OrthoDB" id="656626at2759"/>
<proteinExistence type="predicted"/>
<protein>
    <submittedName>
        <fullName evidence="3">Lipid binding protein, putative</fullName>
    </submittedName>
</protein>